<name>A0A3Q9BSG1_9BURK</name>
<dbReference type="Proteomes" id="UP000275663">
    <property type="component" value="Chromosome"/>
</dbReference>
<dbReference type="AlphaFoldDB" id="A0A3Q9BSG1"/>
<dbReference type="SUPFAM" id="SSF51182">
    <property type="entry name" value="RmlC-like cupins"/>
    <property type="match status" value="1"/>
</dbReference>
<dbReference type="KEGG" id="upv:EJN92_15880"/>
<proteinExistence type="predicted"/>
<evidence type="ECO:0008006" key="3">
    <source>
        <dbReference type="Google" id="ProtNLM"/>
    </source>
</evidence>
<dbReference type="InterPro" id="IPR014710">
    <property type="entry name" value="RmlC-like_jellyroll"/>
</dbReference>
<gene>
    <name evidence="1" type="ORF">EJN92_15880</name>
</gene>
<dbReference type="Gene3D" id="2.60.120.10">
    <property type="entry name" value="Jelly Rolls"/>
    <property type="match status" value="1"/>
</dbReference>
<evidence type="ECO:0000313" key="1">
    <source>
        <dbReference type="EMBL" id="AZP13341.1"/>
    </source>
</evidence>
<sequence>MTTPSILTWSEADSGALTEAAIRAHHQPEENFKLYVNAYEAAQQFAVKAGHEFFLYVVTGACKTSVDGHELRLAAGQFVSLAAGSYAFEALGTEALQLVKVFARA</sequence>
<keyword evidence="2" id="KW-1185">Reference proteome</keyword>
<dbReference type="InterPro" id="IPR011051">
    <property type="entry name" value="RmlC_Cupin_sf"/>
</dbReference>
<organism evidence="1 2">
    <name type="scientific">Undibacterium parvum</name>
    <dbReference type="NCBI Taxonomy" id="401471"/>
    <lineage>
        <taxon>Bacteria</taxon>
        <taxon>Pseudomonadati</taxon>
        <taxon>Pseudomonadota</taxon>
        <taxon>Betaproteobacteria</taxon>
        <taxon>Burkholderiales</taxon>
        <taxon>Oxalobacteraceae</taxon>
        <taxon>Undibacterium</taxon>
    </lineage>
</organism>
<protein>
    <recommendedName>
        <fullName evidence="3">Cupin domain-containing protein</fullName>
    </recommendedName>
</protein>
<dbReference type="OrthoDB" id="8778106at2"/>
<dbReference type="EMBL" id="CP034464">
    <property type="protein sequence ID" value="AZP13341.1"/>
    <property type="molecule type" value="Genomic_DNA"/>
</dbReference>
<reference evidence="1 2" key="1">
    <citation type="journal article" date="2011" name="Int. J. Syst. Evol. Microbiol.">
        <title>Description of Undibacterium oligocarboniphilum sp. nov., isolated from purified water, and Undibacterium pigrum strain CCUG 49012 as the type strain of Undibacterium parvum sp. nov., and emended descriptions of the genus Undibacterium and the species Undibacterium pigrum.</title>
        <authorList>
            <person name="Eder W."/>
            <person name="Wanner G."/>
            <person name="Ludwig W."/>
            <person name="Busse H.J."/>
            <person name="Ziemke-Kageler F."/>
            <person name="Lang E."/>
        </authorList>
    </citation>
    <scope>NUCLEOTIDE SEQUENCE [LARGE SCALE GENOMIC DNA]</scope>
    <source>
        <strain evidence="1 2">DSM 23061</strain>
    </source>
</reference>
<accession>A0A3Q9BSG1</accession>
<dbReference type="RefSeq" id="WP_126128714.1">
    <property type="nucleotide sequence ID" value="NZ_CP034464.1"/>
</dbReference>
<evidence type="ECO:0000313" key="2">
    <source>
        <dbReference type="Proteomes" id="UP000275663"/>
    </source>
</evidence>